<accession>A0A2W0H4W3</accession>
<dbReference type="InterPro" id="IPR051554">
    <property type="entry name" value="Acetyltransferase_Eis"/>
</dbReference>
<dbReference type="OrthoDB" id="9768284at2"/>
<reference evidence="2 3" key="1">
    <citation type="submission" date="2017-10" db="EMBL/GenBank/DDBJ databases">
        <title>Bacillus sp. nov., a halophilic bacterium isolated from a Yangshapao Lake.</title>
        <authorList>
            <person name="Wang H."/>
        </authorList>
    </citation>
    <scope>NUCLEOTIDE SEQUENCE [LARGE SCALE GENOMIC DNA]</scope>
    <source>
        <strain evidence="2 3">YSP-3</strain>
    </source>
</reference>
<dbReference type="Gene3D" id="3.40.630.30">
    <property type="match status" value="2"/>
</dbReference>
<dbReference type="AlphaFoldDB" id="A0A2W0H4W3"/>
<protein>
    <submittedName>
        <fullName evidence="2">GNAT family N-acetyltransferase</fullName>
    </submittedName>
</protein>
<comment type="caution">
    <text evidence="2">The sequence shown here is derived from an EMBL/GenBank/DDBJ whole genome shotgun (WGS) entry which is preliminary data.</text>
</comment>
<proteinExistence type="predicted"/>
<dbReference type="GO" id="GO:0030649">
    <property type="term" value="P:aminoglycoside antibiotic catabolic process"/>
    <property type="evidence" value="ECO:0007669"/>
    <property type="project" value="TreeGrafter"/>
</dbReference>
<dbReference type="SUPFAM" id="SSF55729">
    <property type="entry name" value="Acyl-CoA N-acyltransferases (Nat)"/>
    <property type="match status" value="1"/>
</dbReference>
<dbReference type="GO" id="GO:0034069">
    <property type="term" value="F:aminoglycoside N-acetyltransferase activity"/>
    <property type="evidence" value="ECO:0007669"/>
    <property type="project" value="TreeGrafter"/>
</dbReference>
<evidence type="ECO:0000313" key="2">
    <source>
        <dbReference type="EMBL" id="PYZ96873.1"/>
    </source>
</evidence>
<dbReference type="InterPro" id="IPR000182">
    <property type="entry name" value="GNAT_dom"/>
</dbReference>
<evidence type="ECO:0000259" key="1">
    <source>
        <dbReference type="PROSITE" id="PS51186"/>
    </source>
</evidence>
<dbReference type="RefSeq" id="WP_110520813.1">
    <property type="nucleotide sequence ID" value="NZ_PDOF01000002.1"/>
</dbReference>
<gene>
    <name evidence="2" type="ORF">CR205_14445</name>
</gene>
<keyword evidence="3" id="KW-1185">Reference proteome</keyword>
<name>A0A2W0H4W3_9BACI</name>
<dbReference type="InterPro" id="IPR041380">
    <property type="entry name" value="Acetyltransf_17"/>
</dbReference>
<dbReference type="Proteomes" id="UP000248066">
    <property type="component" value="Unassembled WGS sequence"/>
</dbReference>
<dbReference type="EMBL" id="PDOF01000002">
    <property type="protein sequence ID" value="PYZ96873.1"/>
    <property type="molecule type" value="Genomic_DNA"/>
</dbReference>
<organism evidence="2 3">
    <name type="scientific">Alteribacter lacisalsi</name>
    <dbReference type="NCBI Taxonomy" id="2045244"/>
    <lineage>
        <taxon>Bacteria</taxon>
        <taxon>Bacillati</taxon>
        <taxon>Bacillota</taxon>
        <taxon>Bacilli</taxon>
        <taxon>Bacillales</taxon>
        <taxon>Bacillaceae</taxon>
        <taxon>Alteribacter</taxon>
    </lineage>
</organism>
<dbReference type="Pfam" id="PF13530">
    <property type="entry name" value="SCP2_2"/>
    <property type="match status" value="1"/>
</dbReference>
<evidence type="ECO:0000313" key="3">
    <source>
        <dbReference type="Proteomes" id="UP000248066"/>
    </source>
</evidence>
<dbReference type="Pfam" id="PF13527">
    <property type="entry name" value="Acetyltransf_9"/>
    <property type="match status" value="1"/>
</dbReference>
<dbReference type="InterPro" id="IPR025559">
    <property type="entry name" value="Eis_dom"/>
</dbReference>
<dbReference type="InterPro" id="IPR036527">
    <property type="entry name" value="SCP2_sterol-bd_dom_sf"/>
</dbReference>
<sequence length="398" mass="46057">MEFRKLRKEEIDRSIEMSEFAFQYELTDEEREERRKWVVPEETLVAAENGELFSKVTTMPFHVYIDGRAYSMGGVSGVATWPEKRRAGLVRTMLAMSLEEMKRNGQLVSFLHPFSVPFYRKFGWEMFAWKRTVTIPREKLPRRKTASGHVQRQKNEPAAFASVYDEWASRYNATMKRTNDWWERSIFKRKKGHGAVYINGEGEKRGYIIYSVKEETMKVKELIYLDADARKGLWNFISNHDSMIDEVELTLPGDDSTVLMLDDPDVEQTITPYFMARIVDVKRFLEMYFSDKSLSAPLFLHIEDSFCSWNNGTYIIRDNKEGFGSIIDYYGGAESGAACAHPPKRGVSMDIQTLSAAMLNAHPADLLYEEERITGSGDDFQSFKSALPKRPACFYDFF</sequence>
<dbReference type="Gene3D" id="3.30.1050.10">
    <property type="entry name" value="SCP2 sterol-binding domain"/>
    <property type="match status" value="1"/>
</dbReference>
<dbReference type="Pfam" id="PF17668">
    <property type="entry name" value="Acetyltransf_17"/>
    <property type="match status" value="1"/>
</dbReference>
<dbReference type="PANTHER" id="PTHR37817:SF1">
    <property type="entry name" value="N-ACETYLTRANSFERASE EIS"/>
    <property type="match status" value="1"/>
</dbReference>
<keyword evidence="2" id="KW-0808">Transferase</keyword>
<dbReference type="InterPro" id="IPR016181">
    <property type="entry name" value="Acyl_CoA_acyltransferase"/>
</dbReference>
<dbReference type="PANTHER" id="PTHR37817">
    <property type="entry name" value="N-ACETYLTRANSFERASE EIS"/>
    <property type="match status" value="1"/>
</dbReference>
<feature type="domain" description="N-acetyltransferase" evidence="1">
    <location>
        <begin position="1"/>
        <end position="147"/>
    </location>
</feature>
<dbReference type="SUPFAM" id="SSF55718">
    <property type="entry name" value="SCP-like"/>
    <property type="match status" value="1"/>
</dbReference>
<dbReference type="PROSITE" id="PS51186">
    <property type="entry name" value="GNAT"/>
    <property type="match status" value="1"/>
</dbReference>